<comment type="caution">
    <text evidence="2">The sequence shown here is derived from an EMBL/GenBank/DDBJ whole genome shotgun (WGS) entry which is preliminary data.</text>
</comment>
<evidence type="ECO:0000313" key="2">
    <source>
        <dbReference type="EMBL" id="KAF3853577.1"/>
    </source>
</evidence>
<feature type="signal peptide" evidence="1">
    <location>
        <begin position="1"/>
        <end position="15"/>
    </location>
</feature>
<keyword evidence="1" id="KW-0732">Signal</keyword>
<evidence type="ECO:0000256" key="1">
    <source>
        <dbReference type="SAM" id="SignalP"/>
    </source>
</evidence>
<proteinExistence type="predicted"/>
<gene>
    <name evidence="2" type="ORF">F7725_014265</name>
</gene>
<accession>A0A7J5YYJ8</accession>
<keyword evidence="3" id="KW-1185">Reference proteome</keyword>
<dbReference type="EMBL" id="JAAKFY010000008">
    <property type="protein sequence ID" value="KAF3853577.1"/>
    <property type="molecule type" value="Genomic_DNA"/>
</dbReference>
<name>A0A7J5YYJ8_DISMA</name>
<feature type="chain" id="PRO_5029521984" evidence="1">
    <location>
        <begin position="16"/>
        <end position="82"/>
    </location>
</feature>
<reference evidence="2 3" key="1">
    <citation type="submission" date="2020-03" db="EMBL/GenBank/DDBJ databases">
        <title>Dissostichus mawsoni Genome sequencing and assembly.</title>
        <authorList>
            <person name="Park H."/>
        </authorList>
    </citation>
    <scope>NUCLEOTIDE SEQUENCE [LARGE SCALE GENOMIC DNA]</scope>
    <source>
        <strain evidence="2">DM0001</strain>
        <tissue evidence="2">Muscle</tissue>
    </source>
</reference>
<dbReference type="AlphaFoldDB" id="A0A7J5YYJ8"/>
<evidence type="ECO:0000313" key="3">
    <source>
        <dbReference type="Proteomes" id="UP000518266"/>
    </source>
</evidence>
<sequence length="82" mass="9427">MRIYLLFSLKPRVLFFCLFLIKNCSFVLKAGRSGELDVSGDLLNLNENEACNCFVSLLNIDKSLLKSLKCDRSKNLHVFIQR</sequence>
<dbReference type="Proteomes" id="UP000518266">
    <property type="component" value="Unassembled WGS sequence"/>
</dbReference>
<organism evidence="2 3">
    <name type="scientific">Dissostichus mawsoni</name>
    <name type="common">Antarctic cod</name>
    <dbReference type="NCBI Taxonomy" id="36200"/>
    <lineage>
        <taxon>Eukaryota</taxon>
        <taxon>Metazoa</taxon>
        <taxon>Chordata</taxon>
        <taxon>Craniata</taxon>
        <taxon>Vertebrata</taxon>
        <taxon>Euteleostomi</taxon>
        <taxon>Actinopterygii</taxon>
        <taxon>Neopterygii</taxon>
        <taxon>Teleostei</taxon>
        <taxon>Neoteleostei</taxon>
        <taxon>Acanthomorphata</taxon>
        <taxon>Eupercaria</taxon>
        <taxon>Perciformes</taxon>
        <taxon>Notothenioidei</taxon>
        <taxon>Nototheniidae</taxon>
        <taxon>Dissostichus</taxon>
    </lineage>
</organism>
<protein>
    <submittedName>
        <fullName evidence="2">Uncharacterized protein</fullName>
    </submittedName>
</protein>